<dbReference type="SUPFAM" id="SSF55811">
    <property type="entry name" value="Nudix"/>
    <property type="match status" value="1"/>
</dbReference>
<dbReference type="PROSITE" id="PS51462">
    <property type="entry name" value="NUDIX"/>
    <property type="match status" value="1"/>
</dbReference>
<keyword evidence="8" id="KW-0520">NAD</keyword>
<evidence type="ECO:0000256" key="9">
    <source>
        <dbReference type="ARBA" id="ARBA00023679"/>
    </source>
</evidence>
<gene>
    <name evidence="11" type="ORF">A4S15_01785</name>
</gene>
<reference evidence="11 12" key="1">
    <citation type="journal article" date="2017" name="Water Res.">
        <title>Comammox in drinking water systems.</title>
        <authorList>
            <person name="Wang Y."/>
            <person name="Ma L."/>
            <person name="Mao Y."/>
            <person name="Jiang X."/>
            <person name="Xia Y."/>
            <person name="Yu K."/>
            <person name="Li B."/>
            <person name="Zhang T."/>
        </authorList>
    </citation>
    <scope>NUCLEOTIDE SEQUENCE [LARGE SCALE GENOMIC DNA]</scope>
    <source>
        <strain evidence="11">SG_bin8</strain>
    </source>
</reference>
<evidence type="ECO:0000313" key="11">
    <source>
        <dbReference type="EMBL" id="OQW49496.1"/>
    </source>
</evidence>
<evidence type="ECO:0000256" key="3">
    <source>
        <dbReference type="ARBA" id="ARBA00009595"/>
    </source>
</evidence>
<evidence type="ECO:0000256" key="2">
    <source>
        <dbReference type="ARBA" id="ARBA00001947"/>
    </source>
</evidence>
<dbReference type="GO" id="GO:0019677">
    <property type="term" value="P:NAD+ catabolic process"/>
    <property type="evidence" value="ECO:0007669"/>
    <property type="project" value="TreeGrafter"/>
</dbReference>
<dbReference type="InterPro" id="IPR020084">
    <property type="entry name" value="NUDIX_hydrolase_CS"/>
</dbReference>
<dbReference type="InterPro" id="IPR015376">
    <property type="entry name" value="Znr_NADH_PPase"/>
</dbReference>
<dbReference type="Pfam" id="PF09297">
    <property type="entry name" value="Zn_ribbon_NUD"/>
    <property type="match status" value="1"/>
</dbReference>
<dbReference type="Gene3D" id="3.90.79.10">
    <property type="entry name" value="Nucleoside Triphosphate Pyrophosphohydrolase"/>
    <property type="match status" value="1"/>
</dbReference>
<organism evidence="11 12">
    <name type="scientific">Candidatus Raskinella chloraquaticus</name>
    <dbReference type="NCBI Taxonomy" id="1951219"/>
    <lineage>
        <taxon>Bacteria</taxon>
        <taxon>Pseudomonadati</taxon>
        <taxon>Pseudomonadota</taxon>
        <taxon>Alphaproteobacteria</taxon>
        <taxon>Hyphomicrobiales</taxon>
        <taxon>Phreatobacteraceae</taxon>
        <taxon>Candidatus Raskinella</taxon>
    </lineage>
</organism>
<dbReference type="RefSeq" id="WP_376800046.1">
    <property type="nucleotide sequence ID" value="NZ_DBNB01000019.1"/>
</dbReference>
<dbReference type="CDD" id="cd03429">
    <property type="entry name" value="NUDIX_NADH_pyrophosphatase_Nudt13"/>
    <property type="match status" value="1"/>
</dbReference>
<dbReference type="AlphaFoldDB" id="A0A1W9HPZ6"/>
<accession>A0A1W9HPZ6</accession>
<dbReference type="Pfam" id="PF09296">
    <property type="entry name" value="NUDIX-like"/>
    <property type="match status" value="1"/>
</dbReference>
<evidence type="ECO:0000256" key="1">
    <source>
        <dbReference type="ARBA" id="ARBA00001946"/>
    </source>
</evidence>
<evidence type="ECO:0000256" key="7">
    <source>
        <dbReference type="ARBA" id="ARBA00022842"/>
    </source>
</evidence>
<proteinExistence type="inferred from homology"/>
<name>A0A1W9HPZ6_9HYPH</name>
<dbReference type="EC" id="3.6.1.22" evidence="4"/>
<feature type="domain" description="Nudix hydrolase" evidence="10">
    <location>
        <begin position="180"/>
        <end position="306"/>
    </location>
</feature>
<dbReference type="Gene3D" id="3.90.79.20">
    <property type="match status" value="1"/>
</dbReference>
<evidence type="ECO:0000259" key="10">
    <source>
        <dbReference type="PROSITE" id="PS51462"/>
    </source>
</evidence>
<dbReference type="InterPro" id="IPR015375">
    <property type="entry name" value="NADH_PPase-like_N"/>
</dbReference>
<dbReference type="PANTHER" id="PTHR42904">
    <property type="entry name" value="NUDIX HYDROLASE, NUDC SUBFAMILY"/>
    <property type="match status" value="1"/>
</dbReference>
<evidence type="ECO:0000256" key="8">
    <source>
        <dbReference type="ARBA" id="ARBA00023027"/>
    </source>
</evidence>
<dbReference type="InterPro" id="IPR050241">
    <property type="entry name" value="NAD-cap_RNA_hydrolase_NudC"/>
</dbReference>
<dbReference type="PROSITE" id="PS00893">
    <property type="entry name" value="NUDIX_BOX"/>
    <property type="match status" value="1"/>
</dbReference>
<dbReference type="GO" id="GO:0005829">
    <property type="term" value="C:cytosol"/>
    <property type="evidence" value="ECO:0007669"/>
    <property type="project" value="TreeGrafter"/>
</dbReference>
<dbReference type="NCBIfam" id="NF001299">
    <property type="entry name" value="PRK00241.1"/>
    <property type="match status" value="1"/>
</dbReference>
<evidence type="ECO:0000256" key="6">
    <source>
        <dbReference type="ARBA" id="ARBA00022801"/>
    </source>
</evidence>
<keyword evidence="6" id="KW-0378">Hydrolase</keyword>
<dbReference type="Pfam" id="PF00293">
    <property type="entry name" value="NUDIX"/>
    <property type="match status" value="1"/>
</dbReference>
<comment type="cofactor">
    <cofactor evidence="2">
        <name>Zn(2+)</name>
        <dbReference type="ChEBI" id="CHEBI:29105"/>
    </cofactor>
</comment>
<dbReference type="PANTHER" id="PTHR42904:SF6">
    <property type="entry name" value="NAD-CAPPED RNA HYDROLASE NUDT12"/>
    <property type="match status" value="1"/>
</dbReference>
<comment type="caution">
    <text evidence="11">The sequence shown here is derived from an EMBL/GenBank/DDBJ whole genome shotgun (WGS) entry which is preliminary data.</text>
</comment>
<keyword evidence="5" id="KW-0479">Metal-binding</keyword>
<dbReference type="InterPro" id="IPR000086">
    <property type="entry name" value="NUDIX_hydrolase_dom"/>
</dbReference>
<dbReference type="STRING" id="1827387.A4S15_01785"/>
<dbReference type="EMBL" id="LWDL01000031">
    <property type="protein sequence ID" value="OQW49496.1"/>
    <property type="molecule type" value="Genomic_DNA"/>
</dbReference>
<keyword evidence="7" id="KW-0460">Magnesium</keyword>
<protein>
    <recommendedName>
        <fullName evidence="4">NAD(+) diphosphatase</fullName>
        <ecNumber evidence="4">3.6.1.22</ecNumber>
    </recommendedName>
</protein>
<dbReference type="Proteomes" id="UP000192872">
    <property type="component" value="Unassembled WGS sequence"/>
</dbReference>
<comment type="cofactor">
    <cofactor evidence="1">
        <name>Mg(2+)</name>
        <dbReference type="ChEBI" id="CHEBI:18420"/>
    </cofactor>
</comment>
<dbReference type="GO" id="GO:0006742">
    <property type="term" value="P:NADP+ catabolic process"/>
    <property type="evidence" value="ECO:0007669"/>
    <property type="project" value="TreeGrafter"/>
</dbReference>
<dbReference type="GO" id="GO:0035529">
    <property type="term" value="F:NADH pyrophosphatase activity"/>
    <property type="evidence" value="ECO:0007669"/>
    <property type="project" value="TreeGrafter"/>
</dbReference>
<evidence type="ECO:0000256" key="5">
    <source>
        <dbReference type="ARBA" id="ARBA00022723"/>
    </source>
</evidence>
<comment type="catalytic activity">
    <reaction evidence="9">
        <text>a 5'-end NAD(+)-phospho-ribonucleoside in mRNA + H2O = a 5'-end phospho-adenosine-phospho-ribonucleoside in mRNA + beta-nicotinamide D-ribonucleotide + 2 H(+)</text>
        <dbReference type="Rhea" id="RHEA:60876"/>
        <dbReference type="Rhea" id="RHEA-COMP:15698"/>
        <dbReference type="Rhea" id="RHEA-COMP:15719"/>
        <dbReference type="ChEBI" id="CHEBI:14649"/>
        <dbReference type="ChEBI" id="CHEBI:15377"/>
        <dbReference type="ChEBI" id="CHEBI:15378"/>
        <dbReference type="ChEBI" id="CHEBI:144029"/>
        <dbReference type="ChEBI" id="CHEBI:144051"/>
    </reaction>
    <physiologicalReaction direction="left-to-right" evidence="9">
        <dbReference type="Rhea" id="RHEA:60877"/>
    </physiologicalReaction>
</comment>
<evidence type="ECO:0000256" key="4">
    <source>
        <dbReference type="ARBA" id="ARBA00012381"/>
    </source>
</evidence>
<comment type="similarity">
    <text evidence="3">Belongs to the Nudix hydrolase family. NudC subfamily.</text>
</comment>
<sequence length="321" mass="34689">MLNADPLPVGTAPAFVADEPSARAGYGNNPLDRKAEWRDDEARLASLQTATARMIVYAADKAVLGAPPDFSSTMTIATAAALGAAPDIFLGMRGDVAYFAGMADEESDSLKARGFVVIDLRSIGVQGLVPSQDLAILGHAKGILAWHATHPHCARCGARTVIASAGYRRECPSCKASHFPRTDPVAIMMVVRGDFCLLARKQAFAPGMYSCLAGFIEPGETLEDAVRRETMEEAGVRATRVVFHAAQPWPLPFSQLMMGCLAQTSDEAITLDHTELEDGRWFSRAECRMMIDNTHPQGLFCPPPMSIANLLLRDWLDGRLA</sequence>
<evidence type="ECO:0000313" key="12">
    <source>
        <dbReference type="Proteomes" id="UP000192872"/>
    </source>
</evidence>
<dbReference type="GO" id="GO:0046872">
    <property type="term" value="F:metal ion binding"/>
    <property type="evidence" value="ECO:0007669"/>
    <property type="project" value="UniProtKB-KW"/>
</dbReference>
<dbReference type="InterPro" id="IPR049734">
    <property type="entry name" value="NudC-like_C"/>
</dbReference>
<dbReference type="InterPro" id="IPR015797">
    <property type="entry name" value="NUDIX_hydrolase-like_dom_sf"/>
</dbReference>